<feature type="transmembrane region" description="Helical" evidence="5">
    <location>
        <begin position="18"/>
        <end position="38"/>
    </location>
</feature>
<evidence type="ECO:0000256" key="5">
    <source>
        <dbReference type="SAM" id="Phobius"/>
    </source>
</evidence>
<dbReference type="InterPro" id="IPR011547">
    <property type="entry name" value="SLC26A/SulP_dom"/>
</dbReference>
<dbReference type="PANTHER" id="PTHR11814">
    <property type="entry name" value="SULFATE TRANSPORTER"/>
    <property type="match status" value="1"/>
</dbReference>
<proteinExistence type="predicted"/>
<evidence type="ECO:0000256" key="1">
    <source>
        <dbReference type="ARBA" id="ARBA00004141"/>
    </source>
</evidence>
<dbReference type="EMBL" id="BAAAVM010000038">
    <property type="protein sequence ID" value="GAA3142661.1"/>
    <property type="molecule type" value="Genomic_DNA"/>
</dbReference>
<feature type="transmembrane region" description="Helical" evidence="5">
    <location>
        <begin position="240"/>
        <end position="267"/>
    </location>
</feature>
<sequence>MTSNHTLISRFPHLRRDFAASLVVFLVALPLCVGVAVASGVPAELGLVTGIVGGLVTGLMRGSSLQVSGPAAGLTVLVFEAVKEFGLPVLGVIVLLTGLLQVAMGLLRLGRYFRAISVSVVEGMLAGIGLVLIAGQLYPALSAKAPDSGLGKIAGLPGAFLDAFGDGGALASLAVCAGTIAVLLLWRHTPAKVRAVPGPLAAVGLATLAALALSLPVATVEVRGLLDSVQPPPLSAFGELAGAGLLGTVLAFALIASAESLFSAAAVDRLHSGPRTQYNRELVAQGVGNTVCGLLGALPMTAVIVRSAANVQAGARTKASRVLHGLWLLLFAALLPGVLAHIPVPALAGILIHAGAKLVPVRALAALWREHRGEALVLAVTAVSIVAVSMFEGVLIGLALAVLKTAWEASHVRLEVVDKGAGPVQAHLSGNATFLRLPKILDSLESLPQDRPVRLDLSGLHHLDHACRTALRNWAARHSAAGTEPVELVTAA</sequence>
<reference evidence="8" key="1">
    <citation type="journal article" date="2019" name="Int. J. Syst. Evol. Microbiol.">
        <title>The Global Catalogue of Microorganisms (GCM) 10K type strain sequencing project: providing services to taxonomists for standard genome sequencing and annotation.</title>
        <authorList>
            <consortium name="The Broad Institute Genomics Platform"/>
            <consortium name="The Broad Institute Genome Sequencing Center for Infectious Disease"/>
            <person name="Wu L."/>
            <person name="Ma J."/>
        </authorList>
    </citation>
    <scope>NUCLEOTIDE SEQUENCE [LARGE SCALE GENOMIC DNA]</scope>
    <source>
        <strain evidence="8">JCM 11574</strain>
    </source>
</reference>
<gene>
    <name evidence="7" type="ORF">GCM10010521_31710</name>
</gene>
<feature type="transmembrane region" description="Helical" evidence="5">
    <location>
        <begin position="167"/>
        <end position="186"/>
    </location>
</feature>
<evidence type="ECO:0000256" key="4">
    <source>
        <dbReference type="ARBA" id="ARBA00023136"/>
    </source>
</evidence>
<feature type="transmembrane region" description="Helical" evidence="5">
    <location>
        <begin position="326"/>
        <end position="356"/>
    </location>
</feature>
<evidence type="ECO:0000256" key="2">
    <source>
        <dbReference type="ARBA" id="ARBA00022692"/>
    </source>
</evidence>
<feature type="domain" description="SLC26A/SulP transporter" evidence="6">
    <location>
        <begin position="14"/>
        <end position="381"/>
    </location>
</feature>
<feature type="transmembrane region" description="Helical" evidence="5">
    <location>
        <begin position="376"/>
        <end position="403"/>
    </location>
</feature>
<dbReference type="Pfam" id="PF00916">
    <property type="entry name" value="Sulfate_transp"/>
    <property type="match status" value="1"/>
</dbReference>
<keyword evidence="4 5" id="KW-0472">Membrane</keyword>
<accession>A0ABP6NBT1</accession>
<dbReference type="InterPro" id="IPR001902">
    <property type="entry name" value="SLC26A/SulP_fam"/>
</dbReference>
<evidence type="ECO:0000313" key="8">
    <source>
        <dbReference type="Proteomes" id="UP001500893"/>
    </source>
</evidence>
<feature type="transmembrane region" description="Helical" evidence="5">
    <location>
        <begin position="85"/>
        <end position="107"/>
    </location>
</feature>
<keyword evidence="8" id="KW-1185">Reference proteome</keyword>
<dbReference type="RefSeq" id="WP_345051795.1">
    <property type="nucleotide sequence ID" value="NZ_BAAAVM010000038.1"/>
</dbReference>
<keyword evidence="3 5" id="KW-1133">Transmembrane helix</keyword>
<feature type="transmembrane region" description="Helical" evidence="5">
    <location>
        <begin position="198"/>
        <end position="220"/>
    </location>
</feature>
<evidence type="ECO:0000259" key="6">
    <source>
        <dbReference type="Pfam" id="PF00916"/>
    </source>
</evidence>
<evidence type="ECO:0000313" key="7">
    <source>
        <dbReference type="EMBL" id="GAA3142661.1"/>
    </source>
</evidence>
<dbReference type="Proteomes" id="UP001500893">
    <property type="component" value="Unassembled WGS sequence"/>
</dbReference>
<comment type="caution">
    <text evidence="7">The sequence shown here is derived from an EMBL/GenBank/DDBJ whole genome shotgun (WGS) entry which is preliminary data.</text>
</comment>
<feature type="transmembrane region" description="Helical" evidence="5">
    <location>
        <begin position="119"/>
        <end position="138"/>
    </location>
</feature>
<evidence type="ECO:0000256" key="3">
    <source>
        <dbReference type="ARBA" id="ARBA00022989"/>
    </source>
</evidence>
<name>A0ABP6NBT1_9ACTN</name>
<comment type="subcellular location">
    <subcellularLocation>
        <location evidence="1">Membrane</location>
        <topology evidence="1">Multi-pass membrane protein</topology>
    </subcellularLocation>
</comment>
<protein>
    <submittedName>
        <fullName evidence="7">SulP family inorganic anion transporter</fullName>
    </submittedName>
</protein>
<organism evidence="7 8">
    <name type="scientific">Streptomyces rameus</name>
    <dbReference type="NCBI Taxonomy" id="68261"/>
    <lineage>
        <taxon>Bacteria</taxon>
        <taxon>Bacillati</taxon>
        <taxon>Actinomycetota</taxon>
        <taxon>Actinomycetes</taxon>
        <taxon>Kitasatosporales</taxon>
        <taxon>Streptomycetaceae</taxon>
        <taxon>Streptomyces</taxon>
    </lineage>
</organism>
<keyword evidence="2 5" id="KW-0812">Transmembrane</keyword>